<comment type="caution">
    <text evidence="1">The sequence shown here is derived from an EMBL/GenBank/DDBJ whole genome shotgun (WGS) entry which is preliminary data.</text>
</comment>
<protein>
    <submittedName>
        <fullName evidence="1">Uncharacterized protein</fullName>
    </submittedName>
</protein>
<name>A0AAV9U5F9_9PEZI</name>
<dbReference type="EMBL" id="JAVHNQ010000013">
    <property type="protein sequence ID" value="KAK6334191.1"/>
    <property type="molecule type" value="Genomic_DNA"/>
</dbReference>
<reference evidence="1 2" key="1">
    <citation type="submission" date="2019-10" db="EMBL/GenBank/DDBJ databases">
        <authorList>
            <person name="Palmer J.M."/>
        </authorList>
    </citation>
    <scope>NUCLEOTIDE SEQUENCE [LARGE SCALE GENOMIC DNA]</scope>
    <source>
        <strain evidence="1 2">TWF696</strain>
    </source>
</reference>
<sequence>MSSKNLVHKSMSRRPPTSLHLVQPASLRRQCIQRRSIKAAFPQFQDEKHDYEAIFTASWLCHNAPHILCSQIEGGAIYSGGVLSSARTLRLQPKIHLETRS</sequence>
<organism evidence="1 2">
    <name type="scientific">Orbilia brochopaga</name>
    <dbReference type="NCBI Taxonomy" id="3140254"/>
    <lineage>
        <taxon>Eukaryota</taxon>
        <taxon>Fungi</taxon>
        <taxon>Dikarya</taxon>
        <taxon>Ascomycota</taxon>
        <taxon>Pezizomycotina</taxon>
        <taxon>Orbiliomycetes</taxon>
        <taxon>Orbiliales</taxon>
        <taxon>Orbiliaceae</taxon>
        <taxon>Orbilia</taxon>
    </lineage>
</organism>
<gene>
    <name evidence="1" type="ORF">TWF696_002692</name>
</gene>
<keyword evidence="2" id="KW-1185">Reference proteome</keyword>
<dbReference type="AlphaFoldDB" id="A0AAV9U5F9"/>
<proteinExistence type="predicted"/>
<evidence type="ECO:0000313" key="2">
    <source>
        <dbReference type="Proteomes" id="UP001375240"/>
    </source>
</evidence>
<evidence type="ECO:0000313" key="1">
    <source>
        <dbReference type="EMBL" id="KAK6334191.1"/>
    </source>
</evidence>
<accession>A0AAV9U5F9</accession>
<dbReference type="Proteomes" id="UP001375240">
    <property type="component" value="Unassembled WGS sequence"/>
</dbReference>